<evidence type="ECO:0000256" key="2">
    <source>
        <dbReference type="ARBA" id="ARBA00022448"/>
    </source>
</evidence>
<accession>A0A919TBP6</accession>
<organism evidence="7 8">
    <name type="scientific">Paractinoplanes toevensis</name>
    <dbReference type="NCBI Taxonomy" id="571911"/>
    <lineage>
        <taxon>Bacteria</taxon>
        <taxon>Bacillati</taxon>
        <taxon>Actinomycetota</taxon>
        <taxon>Actinomycetes</taxon>
        <taxon>Micromonosporales</taxon>
        <taxon>Micromonosporaceae</taxon>
        <taxon>Paractinoplanes</taxon>
    </lineage>
</organism>
<evidence type="ECO:0000256" key="3">
    <source>
        <dbReference type="ARBA" id="ARBA00022729"/>
    </source>
</evidence>
<dbReference type="PANTHER" id="PTHR47151:SF2">
    <property type="entry name" value="AMINO ACID BINDING PROTEIN"/>
    <property type="match status" value="1"/>
</dbReference>
<dbReference type="Proteomes" id="UP000677082">
    <property type="component" value="Unassembled WGS sequence"/>
</dbReference>
<name>A0A919TBP6_9ACTN</name>
<evidence type="ECO:0000256" key="5">
    <source>
        <dbReference type="SAM" id="SignalP"/>
    </source>
</evidence>
<feature type="domain" description="Leucine-binding protein" evidence="6">
    <location>
        <begin position="35"/>
        <end position="372"/>
    </location>
</feature>
<dbReference type="GO" id="GO:0006865">
    <property type="term" value="P:amino acid transport"/>
    <property type="evidence" value="ECO:0007669"/>
    <property type="project" value="UniProtKB-KW"/>
</dbReference>
<feature type="signal peptide" evidence="5">
    <location>
        <begin position="1"/>
        <end position="20"/>
    </location>
</feature>
<evidence type="ECO:0000256" key="1">
    <source>
        <dbReference type="ARBA" id="ARBA00010062"/>
    </source>
</evidence>
<keyword evidence="3 5" id="KW-0732">Signal</keyword>
<evidence type="ECO:0000313" key="8">
    <source>
        <dbReference type="Proteomes" id="UP000677082"/>
    </source>
</evidence>
<comment type="caution">
    <text evidence="7">The sequence shown here is derived from an EMBL/GenBank/DDBJ whole genome shotgun (WGS) entry which is preliminary data.</text>
</comment>
<keyword evidence="8" id="KW-1185">Reference proteome</keyword>
<evidence type="ECO:0000259" key="6">
    <source>
        <dbReference type="Pfam" id="PF13458"/>
    </source>
</evidence>
<keyword evidence="2" id="KW-0813">Transport</keyword>
<dbReference type="AlphaFoldDB" id="A0A919TBP6"/>
<dbReference type="PRINTS" id="PR00337">
    <property type="entry name" value="LEUILEVALBP"/>
</dbReference>
<evidence type="ECO:0000256" key="4">
    <source>
        <dbReference type="ARBA" id="ARBA00022970"/>
    </source>
</evidence>
<protein>
    <submittedName>
        <fullName evidence="7">Branched-chain amino acid ABC transporter substrate-binding protein</fullName>
    </submittedName>
</protein>
<dbReference type="RefSeq" id="WP_213007396.1">
    <property type="nucleotide sequence ID" value="NZ_BOQN01000048.1"/>
</dbReference>
<dbReference type="InterPro" id="IPR028082">
    <property type="entry name" value="Peripla_BP_I"/>
</dbReference>
<comment type="similarity">
    <text evidence="1">Belongs to the leucine-binding protein family.</text>
</comment>
<reference evidence="7 8" key="1">
    <citation type="submission" date="2021-03" db="EMBL/GenBank/DDBJ databases">
        <title>Whole genome shotgun sequence of Actinoplanes toevensis NBRC 105298.</title>
        <authorList>
            <person name="Komaki H."/>
            <person name="Tamura T."/>
        </authorList>
    </citation>
    <scope>NUCLEOTIDE SEQUENCE [LARGE SCALE GENOMIC DNA]</scope>
    <source>
        <strain evidence="7 8">NBRC 105298</strain>
    </source>
</reference>
<dbReference type="Gene3D" id="3.40.50.2300">
    <property type="match status" value="2"/>
</dbReference>
<sequence>MLRRRATIVLLTALALTACSAPGSDKKAAGDDSGPIKIALVDAQSGQLSSLGAWELKGAKLAVDEWNAQGGINGRQIQLDVFDDQGDPTVGTNLARKIDSEGYIGMIGTAESAVTIAMAPTLKQAEIPNICSGQSPGLVAVGSEFLFLNGPTSTTYDETLAKYIVDGQGIKNIAMITNNGSYGKGEHDAFLKALKARNVTPLADQVVTTDQKDFSAALTGIRQKNPKVIFLGAEEVESGLIVKQARDLGITATFAGAAPQGTPVFLDTAGAKNAEGTIVSSPYLSNDISEASKKFAAAYLAKYNEAAELHGAKAYDGAQIMLTALKSSNVATGKELADAIRATKYQGLLGGFAYDKTGVGIFATSIGTIKDGKLVAASS</sequence>
<dbReference type="EMBL" id="BOQN01000048">
    <property type="protein sequence ID" value="GIM91495.1"/>
    <property type="molecule type" value="Genomic_DNA"/>
</dbReference>
<feature type="chain" id="PRO_5038361275" evidence="5">
    <location>
        <begin position="21"/>
        <end position="379"/>
    </location>
</feature>
<dbReference type="InterPro" id="IPR028081">
    <property type="entry name" value="Leu-bd"/>
</dbReference>
<dbReference type="PROSITE" id="PS51257">
    <property type="entry name" value="PROKAR_LIPOPROTEIN"/>
    <property type="match status" value="1"/>
</dbReference>
<dbReference type="SUPFAM" id="SSF53822">
    <property type="entry name" value="Periplasmic binding protein-like I"/>
    <property type="match status" value="1"/>
</dbReference>
<keyword evidence="4" id="KW-0029">Amino-acid transport</keyword>
<evidence type="ECO:0000313" key="7">
    <source>
        <dbReference type="EMBL" id="GIM91495.1"/>
    </source>
</evidence>
<dbReference type="Pfam" id="PF13458">
    <property type="entry name" value="Peripla_BP_6"/>
    <property type="match status" value="1"/>
</dbReference>
<dbReference type="PANTHER" id="PTHR47151">
    <property type="entry name" value="LEU/ILE/VAL-BINDING ABC TRANSPORTER SUBUNIT"/>
    <property type="match status" value="1"/>
</dbReference>
<gene>
    <name evidence="7" type="primary">livK_1</name>
    <name evidence="7" type="ORF">Ato02nite_032880</name>
</gene>
<dbReference type="InterPro" id="IPR000709">
    <property type="entry name" value="Leu_Ile_Val-bd"/>
</dbReference>
<proteinExistence type="inferred from homology"/>